<sequence length="134" mass="14627">MARITLVATLLGLGTFTAAKPVDVSGMVLPRGSLLRTRQDAPANNTDPVEWCENIDLNNPDEAVKVWEDWGVAMWMDTYLHSSISPADENWPYKLTAFSNPGNADAGVSVTRGYAQAYWVLAALRGFQAKLNVA</sequence>
<feature type="signal peptide" evidence="1">
    <location>
        <begin position="1"/>
        <end position="19"/>
    </location>
</feature>
<evidence type="ECO:0000313" key="3">
    <source>
        <dbReference type="Proteomes" id="UP001271007"/>
    </source>
</evidence>
<evidence type="ECO:0000256" key="1">
    <source>
        <dbReference type="SAM" id="SignalP"/>
    </source>
</evidence>
<reference evidence="2" key="1">
    <citation type="submission" date="2023-04" db="EMBL/GenBank/DDBJ databases">
        <title>Black Yeasts Isolated from many extreme environments.</title>
        <authorList>
            <person name="Coleine C."/>
            <person name="Stajich J.E."/>
            <person name="Selbmann L."/>
        </authorList>
    </citation>
    <scope>NUCLEOTIDE SEQUENCE</scope>
    <source>
        <strain evidence="2">CCFEE 5312</strain>
    </source>
</reference>
<proteinExistence type="predicted"/>
<name>A0AAJ0GF86_9PEZI</name>
<dbReference type="Proteomes" id="UP001271007">
    <property type="component" value="Unassembled WGS sequence"/>
</dbReference>
<keyword evidence="3" id="KW-1185">Reference proteome</keyword>
<accession>A0AAJ0GF86</accession>
<comment type="caution">
    <text evidence="2">The sequence shown here is derived from an EMBL/GenBank/DDBJ whole genome shotgun (WGS) entry which is preliminary data.</text>
</comment>
<keyword evidence="1" id="KW-0732">Signal</keyword>
<gene>
    <name evidence="2" type="ORF">LTR09_002892</name>
</gene>
<organism evidence="2 3">
    <name type="scientific">Extremus antarcticus</name>
    <dbReference type="NCBI Taxonomy" id="702011"/>
    <lineage>
        <taxon>Eukaryota</taxon>
        <taxon>Fungi</taxon>
        <taxon>Dikarya</taxon>
        <taxon>Ascomycota</taxon>
        <taxon>Pezizomycotina</taxon>
        <taxon>Dothideomycetes</taxon>
        <taxon>Dothideomycetidae</taxon>
        <taxon>Mycosphaerellales</taxon>
        <taxon>Extremaceae</taxon>
        <taxon>Extremus</taxon>
    </lineage>
</organism>
<dbReference type="EMBL" id="JAWDJX010000006">
    <property type="protein sequence ID" value="KAK3056385.1"/>
    <property type="molecule type" value="Genomic_DNA"/>
</dbReference>
<protein>
    <submittedName>
        <fullName evidence="2">Uncharacterized protein</fullName>
    </submittedName>
</protein>
<dbReference type="AlphaFoldDB" id="A0AAJ0GF86"/>
<feature type="chain" id="PRO_5042478993" evidence="1">
    <location>
        <begin position="20"/>
        <end position="134"/>
    </location>
</feature>
<evidence type="ECO:0000313" key="2">
    <source>
        <dbReference type="EMBL" id="KAK3056385.1"/>
    </source>
</evidence>